<feature type="compositionally biased region" description="Low complexity" evidence="1">
    <location>
        <begin position="47"/>
        <end position="68"/>
    </location>
</feature>
<dbReference type="EMBL" id="KI632223">
    <property type="protein sequence ID" value="EYU21632.1"/>
    <property type="molecule type" value="Genomic_DNA"/>
</dbReference>
<name>A0A022PZ66_ERYGU</name>
<evidence type="ECO:0000313" key="2">
    <source>
        <dbReference type="EMBL" id="EYU21632.1"/>
    </source>
</evidence>
<dbReference type="eggNOG" id="ENOG502QUUH">
    <property type="taxonomic scope" value="Eukaryota"/>
</dbReference>
<evidence type="ECO:0000256" key="1">
    <source>
        <dbReference type="SAM" id="MobiDB-lite"/>
    </source>
</evidence>
<feature type="region of interest" description="Disordered" evidence="1">
    <location>
        <begin position="46"/>
        <end position="98"/>
    </location>
</feature>
<gene>
    <name evidence="2" type="ORF">MIMGU_mgv1a010219mg</name>
</gene>
<dbReference type="OrthoDB" id="1931432at2759"/>
<dbReference type="Proteomes" id="UP000030748">
    <property type="component" value="Unassembled WGS sequence"/>
</dbReference>
<dbReference type="PANTHER" id="PTHR34374:SF1">
    <property type="entry name" value="LARGE RIBOSOMAL RNA SUBUNIT ACCUMULATION PROTEIN YCED HOMOLOG 1, CHLOROPLASTIC"/>
    <property type="match status" value="1"/>
</dbReference>
<evidence type="ECO:0008006" key="4">
    <source>
        <dbReference type="Google" id="ProtNLM"/>
    </source>
</evidence>
<dbReference type="OMA" id="AECVFSN"/>
<dbReference type="Pfam" id="PF02620">
    <property type="entry name" value="YceD"/>
    <property type="match status" value="1"/>
</dbReference>
<dbReference type="PhylomeDB" id="A0A022PZ66"/>
<sequence>MLRPIAAASTTAVPSSPLLQFTSVRSTYLQNPFKLNHPTNRILKKPSTLSNLTLTKTRSSSSSSQLTTHSEKPSDSDWEFPDEVIGEEDGDEDEGSPWEGAILYRRNAAVSHLEYCTTLERLGLGKVSSEFSKNRASEMGLRVVKSVKDFPDGTPVLISADVTRRKQKLRLDGIVRTVISLNCNRCGEPAAQSIYSDFSLLLCEEPLQESETINLGTIFGDEKLKTVEAEDSDDSLIDLDDQLYFPPDEKVVDISKNIRDLIHVEITITAVCGPNCRGLCLDCGANLNISKCICGKKKVQEKGYGGPLRDLREQMQQT</sequence>
<reference evidence="2 3" key="1">
    <citation type="journal article" date="2013" name="Proc. Natl. Acad. Sci. U.S.A.">
        <title>Fine-scale variation in meiotic recombination in Mimulus inferred from population shotgun sequencing.</title>
        <authorList>
            <person name="Hellsten U."/>
            <person name="Wright K.M."/>
            <person name="Jenkins J."/>
            <person name="Shu S."/>
            <person name="Yuan Y."/>
            <person name="Wessler S.R."/>
            <person name="Schmutz J."/>
            <person name="Willis J.H."/>
            <person name="Rokhsar D.S."/>
        </authorList>
    </citation>
    <scope>NUCLEOTIDE SEQUENCE [LARGE SCALE GENOMIC DNA]</scope>
    <source>
        <strain evidence="3">cv. DUN x IM62</strain>
    </source>
</reference>
<evidence type="ECO:0000313" key="3">
    <source>
        <dbReference type="Proteomes" id="UP000030748"/>
    </source>
</evidence>
<dbReference type="KEGG" id="egt:105975879"/>
<organism evidence="2 3">
    <name type="scientific">Erythranthe guttata</name>
    <name type="common">Yellow monkey flower</name>
    <name type="synonym">Mimulus guttatus</name>
    <dbReference type="NCBI Taxonomy" id="4155"/>
    <lineage>
        <taxon>Eukaryota</taxon>
        <taxon>Viridiplantae</taxon>
        <taxon>Streptophyta</taxon>
        <taxon>Embryophyta</taxon>
        <taxon>Tracheophyta</taxon>
        <taxon>Spermatophyta</taxon>
        <taxon>Magnoliopsida</taxon>
        <taxon>eudicotyledons</taxon>
        <taxon>Gunneridae</taxon>
        <taxon>Pentapetalae</taxon>
        <taxon>asterids</taxon>
        <taxon>lamiids</taxon>
        <taxon>Lamiales</taxon>
        <taxon>Phrymaceae</taxon>
        <taxon>Erythranthe</taxon>
    </lineage>
</organism>
<dbReference type="InterPro" id="IPR003772">
    <property type="entry name" value="YceD"/>
</dbReference>
<dbReference type="GO" id="GO:0009507">
    <property type="term" value="C:chloroplast"/>
    <property type="evidence" value="ECO:0000318"/>
    <property type="project" value="GO_Central"/>
</dbReference>
<keyword evidence="3" id="KW-1185">Reference proteome</keyword>
<protein>
    <recommendedName>
        <fullName evidence="4">Large ribosomal RNA subunit accumulation protein YCED homolog 1, chloroplastic</fullName>
    </recommendedName>
</protein>
<feature type="compositionally biased region" description="Acidic residues" evidence="1">
    <location>
        <begin position="76"/>
        <end position="96"/>
    </location>
</feature>
<dbReference type="PANTHER" id="PTHR34374">
    <property type="entry name" value="LARGE RIBOSOMAL RNA SUBUNIT ACCUMULATION PROTEIN YCED HOMOLOG 1, CHLOROPLASTIC"/>
    <property type="match status" value="1"/>
</dbReference>
<proteinExistence type="predicted"/>
<accession>A0A022PZ66</accession>
<dbReference type="AlphaFoldDB" id="A0A022PZ66"/>